<reference evidence="10 11" key="1">
    <citation type="submission" date="2016-10" db="EMBL/GenBank/DDBJ databases">
        <authorList>
            <person name="Varghese N."/>
            <person name="Submissions S."/>
        </authorList>
    </citation>
    <scope>NUCLEOTIDE SEQUENCE [LARGE SCALE GENOMIC DNA]</scope>
    <source>
        <strain evidence="10 11">DSM 1361</strain>
    </source>
</reference>
<dbReference type="AlphaFoldDB" id="A0A662ZGC3"/>
<dbReference type="GO" id="GO:0008324">
    <property type="term" value="F:monoatomic cation transmembrane transporter activity"/>
    <property type="evidence" value="ECO:0007669"/>
    <property type="project" value="InterPro"/>
</dbReference>
<comment type="subcellular location">
    <subcellularLocation>
        <location evidence="1">Cell membrane</location>
        <topology evidence="1">Multi-pass membrane protein</topology>
    </subcellularLocation>
</comment>
<evidence type="ECO:0000259" key="9">
    <source>
        <dbReference type="PROSITE" id="PS51202"/>
    </source>
</evidence>
<dbReference type="GO" id="GO:0006813">
    <property type="term" value="P:potassium ion transport"/>
    <property type="evidence" value="ECO:0007669"/>
    <property type="project" value="InterPro"/>
</dbReference>
<dbReference type="Pfam" id="PF02080">
    <property type="entry name" value="TrkA_C"/>
    <property type="match status" value="2"/>
</dbReference>
<evidence type="ECO:0000256" key="2">
    <source>
        <dbReference type="ARBA" id="ARBA00009854"/>
    </source>
</evidence>
<keyword evidence="11" id="KW-1185">Reference proteome</keyword>
<comment type="similarity">
    <text evidence="2">Belongs to the AAE transporter (TC 2.A.81) family.</text>
</comment>
<feature type="transmembrane region" description="Helical" evidence="8">
    <location>
        <begin position="425"/>
        <end position="444"/>
    </location>
</feature>
<feature type="transmembrane region" description="Helical" evidence="8">
    <location>
        <begin position="464"/>
        <end position="486"/>
    </location>
</feature>
<dbReference type="InterPro" id="IPR006037">
    <property type="entry name" value="RCK_C"/>
</dbReference>
<dbReference type="PROSITE" id="PS51202">
    <property type="entry name" value="RCK_C"/>
    <property type="match status" value="2"/>
</dbReference>
<evidence type="ECO:0000256" key="6">
    <source>
        <dbReference type="ARBA" id="ARBA00022989"/>
    </source>
</evidence>
<dbReference type="GO" id="GO:0005886">
    <property type="term" value="C:plasma membrane"/>
    <property type="evidence" value="ECO:0007669"/>
    <property type="project" value="UniProtKB-SubCell"/>
</dbReference>
<dbReference type="NCBIfam" id="NF003007">
    <property type="entry name" value="PRK03818.1"/>
    <property type="match status" value="1"/>
</dbReference>
<keyword evidence="6 8" id="KW-1133">Transmembrane helix</keyword>
<evidence type="ECO:0000256" key="1">
    <source>
        <dbReference type="ARBA" id="ARBA00004651"/>
    </source>
</evidence>
<feature type="domain" description="RCK C-terminal" evidence="9">
    <location>
        <begin position="218"/>
        <end position="304"/>
    </location>
</feature>
<protein>
    <submittedName>
        <fullName evidence="10">Putative transport protein</fullName>
    </submittedName>
</protein>
<feature type="transmembrane region" description="Helical" evidence="8">
    <location>
        <begin position="190"/>
        <end position="210"/>
    </location>
</feature>
<keyword evidence="4" id="KW-1003">Cell membrane</keyword>
<feature type="transmembrane region" description="Helical" evidence="8">
    <location>
        <begin position="400"/>
        <end position="419"/>
    </location>
</feature>
<dbReference type="NCBIfam" id="TIGR01625">
    <property type="entry name" value="YidE_YbjL_dupl"/>
    <property type="match status" value="2"/>
</dbReference>
<dbReference type="Gene3D" id="3.30.70.1450">
    <property type="entry name" value="Regulator of K+ conductance, C-terminal domain"/>
    <property type="match status" value="2"/>
</dbReference>
<feature type="transmembrane region" description="Helical" evidence="8">
    <location>
        <begin position="20"/>
        <end position="38"/>
    </location>
</feature>
<dbReference type="PANTHER" id="PTHR30445">
    <property type="entry name" value="K(+)_H(+) ANTIPORTER SUBUNIT KHTT"/>
    <property type="match status" value="1"/>
</dbReference>
<evidence type="ECO:0000256" key="7">
    <source>
        <dbReference type="ARBA" id="ARBA00023136"/>
    </source>
</evidence>
<evidence type="ECO:0000256" key="5">
    <source>
        <dbReference type="ARBA" id="ARBA00022692"/>
    </source>
</evidence>
<dbReference type="Proteomes" id="UP000243745">
    <property type="component" value="Unassembled WGS sequence"/>
</dbReference>
<sequence>MIALSSVIGILLGAIKYKGVGLGIGGVLFGGIFMGWLAQELGWIPNFSGDSFKTILDNGGDVVKNAEAVGKVHTFKEILHYVKEFGLILFVYTIGIQVGPGFFASLKGAGLKLIGYAVLIVFLGAAIALSFNVFFDMNLDSTIGIYAGAVTNTPALGAGQAMIKDLVDGMAAGAVPAGFDANNVASAYAVAYPFGICGIIITMLLIRFFFKVNINAEGEKYELQKKSNRKDLDTQNVSVNNSELFGLKISDISVLKGNKVICSRLKRGDILMVPKADTVVYAGDILHLVGNDADLNAACGFIGEPVQVSLTTKGTELSVRKIVVTNEKILGKTLDSLEIKSKFDVAVSRLIRTGMEFIPHKGTTLHFGDQLNLVGRKESIDAVANIVGDSTVAMQKVHMLPVFIGLFLGMMLGSVAIPVPGLPAALKLGLAGGPLVVAILLSRFGHNITFGKMHWFMPASGNSALREIGIVLFLAIVGFNSGASGFVDTLVHGDGLTWMGYGVFVTFIPIFICGILAYRVSKINYLSVCGAMAGSMTDPPALAFANGMYKNSEASSLGYATVYPFTMFLRILTPQLMIVIAYALMSK</sequence>
<dbReference type="InterPro" id="IPR006512">
    <property type="entry name" value="YidE_YbjL"/>
</dbReference>
<organism evidence="10 11">
    <name type="scientific">Ruminobacter amylophilus</name>
    <dbReference type="NCBI Taxonomy" id="867"/>
    <lineage>
        <taxon>Bacteria</taxon>
        <taxon>Pseudomonadati</taxon>
        <taxon>Pseudomonadota</taxon>
        <taxon>Gammaproteobacteria</taxon>
        <taxon>Aeromonadales</taxon>
        <taxon>Succinivibrionaceae</taxon>
        <taxon>Ruminobacter</taxon>
    </lineage>
</organism>
<name>A0A662ZGC3_9GAMM</name>
<dbReference type="SUPFAM" id="SSF116726">
    <property type="entry name" value="TrkA C-terminal domain-like"/>
    <property type="match status" value="2"/>
</dbReference>
<proteinExistence type="inferred from homology"/>
<evidence type="ECO:0000313" key="10">
    <source>
        <dbReference type="EMBL" id="SFP26624.1"/>
    </source>
</evidence>
<feature type="transmembrane region" description="Helical" evidence="8">
    <location>
        <begin position="113"/>
        <end position="135"/>
    </location>
</feature>
<feature type="transmembrane region" description="Helical" evidence="8">
    <location>
        <begin position="565"/>
        <end position="585"/>
    </location>
</feature>
<keyword evidence="5 8" id="KW-0812">Transmembrane</keyword>
<dbReference type="Pfam" id="PF06826">
    <property type="entry name" value="Asp-Al_Ex"/>
    <property type="match status" value="2"/>
</dbReference>
<dbReference type="InterPro" id="IPR036721">
    <property type="entry name" value="RCK_C_sf"/>
</dbReference>
<dbReference type="InterPro" id="IPR050144">
    <property type="entry name" value="AAE_transporter"/>
</dbReference>
<evidence type="ECO:0000256" key="8">
    <source>
        <dbReference type="SAM" id="Phobius"/>
    </source>
</evidence>
<evidence type="ECO:0000256" key="4">
    <source>
        <dbReference type="ARBA" id="ARBA00022475"/>
    </source>
</evidence>
<evidence type="ECO:0000256" key="3">
    <source>
        <dbReference type="ARBA" id="ARBA00022448"/>
    </source>
</evidence>
<evidence type="ECO:0000313" key="11">
    <source>
        <dbReference type="Proteomes" id="UP000243745"/>
    </source>
</evidence>
<gene>
    <name evidence="10" type="ORF">SAMN02910344_00917</name>
</gene>
<keyword evidence="3" id="KW-0813">Transport</keyword>
<dbReference type="PANTHER" id="PTHR30445:SF3">
    <property type="entry name" value="TRANSPORT PROTEIN YIDE-RELATED"/>
    <property type="match status" value="1"/>
</dbReference>
<feature type="transmembrane region" description="Helical" evidence="8">
    <location>
        <begin position="498"/>
        <end position="518"/>
    </location>
</feature>
<keyword evidence="7 8" id="KW-0472">Membrane</keyword>
<feature type="transmembrane region" description="Helical" evidence="8">
    <location>
        <begin position="85"/>
        <end position="106"/>
    </location>
</feature>
<feature type="domain" description="RCK C-terminal" evidence="9">
    <location>
        <begin position="307"/>
        <end position="389"/>
    </location>
</feature>
<feature type="transmembrane region" description="Helical" evidence="8">
    <location>
        <begin position="525"/>
        <end position="545"/>
    </location>
</feature>
<dbReference type="EMBL" id="FOXF01000011">
    <property type="protein sequence ID" value="SFP26624.1"/>
    <property type="molecule type" value="Genomic_DNA"/>
</dbReference>
<accession>A0A662ZGC3</accession>